<gene>
    <name evidence="1" type="ORF">SODALDRAFT_331373</name>
</gene>
<accession>A0A3N2Q4S0</accession>
<organism evidence="1 2">
    <name type="scientific">Sodiomyces alkalinus (strain CBS 110278 / VKM F-3762 / F11)</name>
    <name type="common">Alkaliphilic filamentous fungus</name>
    <dbReference type="NCBI Taxonomy" id="1314773"/>
    <lineage>
        <taxon>Eukaryota</taxon>
        <taxon>Fungi</taxon>
        <taxon>Dikarya</taxon>
        <taxon>Ascomycota</taxon>
        <taxon>Pezizomycotina</taxon>
        <taxon>Sordariomycetes</taxon>
        <taxon>Hypocreomycetidae</taxon>
        <taxon>Glomerellales</taxon>
        <taxon>Plectosphaerellaceae</taxon>
        <taxon>Sodiomyces</taxon>
    </lineage>
</organism>
<protein>
    <submittedName>
        <fullName evidence="1">Uncharacterized protein</fullName>
    </submittedName>
</protein>
<evidence type="ECO:0000313" key="2">
    <source>
        <dbReference type="Proteomes" id="UP000272025"/>
    </source>
</evidence>
<dbReference type="RefSeq" id="XP_028469421.1">
    <property type="nucleotide sequence ID" value="XM_028611445.1"/>
</dbReference>
<keyword evidence="2" id="KW-1185">Reference proteome</keyword>
<reference evidence="1 2" key="1">
    <citation type="journal article" date="2018" name="Mol. Ecol.">
        <title>The obligate alkalophilic soda-lake fungus Sodiomyces alkalinus has shifted to a protein diet.</title>
        <authorList>
            <person name="Grum-Grzhimaylo A.A."/>
            <person name="Falkoski D.L."/>
            <person name="van den Heuvel J."/>
            <person name="Valero-Jimenez C.A."/>
            <person name="Min B."/>
            <person name="Choi I.G."/>
            <person name="Lipzen A."/>
            <person name="Daum C.G."/>
            <person name="Aanen D.K."/>
            <person name="Tsang A."/>
            <person name="Henrissat B."/>
            <person name="Bilanenko E.N."/>
            <person name="de Vries R.P."/>
            <person name="van Kan J.A.L."/>
            <person name="Grigoriev I.V."/>
            <person name="Debets A.J.M."/>
        </authorList>
    </citation>
    <scope>NUCLEOTIDE SEQUENCE [LARGE SCALE GENOMIC DNA]</scope>
    <source>
        <strain evidence="1 2">F11</strain>
    </source>
</reference>
<name>A0A3N2Q4S0_SODAK</name>
<dbReference type="GeneID" id="39579923"/>
<sequence length="107" mass="11587">MPVNASLKPPTTPVLVLLGHLAPCCIPLAPPLAPPVPVPVPIPIPIPIPSLLRPPFILCSWLTTNLSALHRGGRLGPCLPQPLPFFHLQNNQPPYQRPIQSIIFPRS</sequence>
<proteinExistence type="predicted"/>
<dbReference type="Proteomes" id="UP000272025">
    <property type="component" value="Unassembled WGS sequence"/>
</dbReference>
<dbReference type="AlphaFoldDB" id="A0A3N2Q4S0"/>
<dbReference type="EMBL" id="ML119052">
    <property type="protein sequence ID" value="ROT41615.1"/>
    <property type="molecule type" value="Genomic_DNA"/>
</dbReference>
<evidence type="ECO:0000313" key="1">
    <source>
        <dbReference type="EMBL" id="ROT41615.1"/>
    </source>
</evidence>